<reference evidence="1 3" key="1">
    <citation type="journal article" date="2019" name="Sci. Rep.">
        <title>Orb-weaving spider Araneus ventricosus genome elucidates the spidroin gene catalogue.</title>
        <authorList>
            <person name="Kono N."/>
            <person name="Nakamura H."/>
            <person name="Ohtoshi R."/>
            <person name="Moran D.A.P."/>
            <person name="Shinohara A."/>
            <person name="Yoshida Y."/>
            <person name="Fujiwara M."/>
            <person name="Mori M."/>
            <person name="Tomita M."/>
            <person name="Arakawa K."/>
        </authorList>
    </citation>
    <scope>NUCLEOTIDE SEQUENCE [LARGE SCALE GENOMIC DNA]</scope>
</reference>
<dbReference type="AlphaFoldDB" id="A0A4Y2G149"/>
<proteinExistence type="predicted"/>
<keyword evidence="3" id="KW-1185">Reference proteome</keyword>
<evidence type="ECO:0000313" key="2">
    <source>
        <dbReference type="EMBL" id="GBM47494.1"/>
    </source>
</evidence>
<accession>A0A4Y2G149</accession>
<feature type="non-terminal residue" evidence="1">
    <location>
        <position position="1"/>
    </location>
</feature>
<evidence type="ECO:0000313" key="3">
    <source>
        <dbReference type="Proteomes" id="UP000499080"/>
    </source>
</evidence>
<gene>
    <name evidence="1" type="ORF">AVEN_145615_1</name>
    <name evidence="2" type="ORF">AVEN_200462_1</name>
</gene>
<comment type="caution">
    <text evidence="1">The sequence shown here is derived from an EMBL/GenBank/DDBJ whole genome shotgun (WGS) entry which is preliminary data.</text>
</comment>
<dbReference type="Proteomes" id="UP000499080">
    <property type="component" value="Unassembled WGS sequence"/>
</dbReference>
<name>A0A4Y2G149_ARAVE</name>
<dbReference type="EMBL" id="BGPR01252824">
    <property type="protein sequence ID" value="GBM47494.1"/>
    <property type="molecule type" value="Genomic_DNA"/>
</dbReference>
<sequence>PKNPDFVSGHLWTKMLSKTPDTSINNAGILEIIEYGTYTEQDYVQICIECCLFLTILHFRTKRKKPFS</sequence>
<dbReference type="EMBL" id="BGPR01252809">
    <property type="protein sequence ID" value="GBM47450.1"/>
    <property type="molecule type" value="Genomic_DNA"/>
</dbReference>
<evidence type="ECO:0000313" key="1">
    <source>
        <dbReference type="EMBL" id="GBM47450.1"/>
    </source>
</evidence>
<protein>
    <submittedName>
        <fullName evidence="1">Uncharacterized protein</fullName>
    </submittedName>
</protein>
<organism evidence="1 3">
    <name type="scientific">Araneus ventricosus</name>
    <name type="common">Orbweaver spider</name>
    <name type="synonym">Epeira ventricosa</name>
    <dbReference type="NCBI Taxonomy" id="182803"/>
    <lineage>
        <taxon>Eukaryota</taxon>
        <taxon>Metazoa</taxon>
        <taxon>Ecdysozoa</taxon>
        <taxon>Arthropoda</taxon>
        <taxon>Chelicerata</taxon>
        <taxon>Arachnida</taxon>
        <taxon>Araneae</taxon>
        <taxon>Araneomorphae</taxon>
        <taxon>Entelegynae</taxon>
        <taxon>Araneoidea</taxon>
        <taxon>Araneidae</taxon>
        <taxon>Araneus</taxon>
    </lineage>
</organism>